<evidence type="ECO:0000259" key="5">
    <source>
        <dbReference type="PROSITE" id="PS50059"/>
    </source>
</evidence>
<feature type="domain" description="PPIase FKBP-type" evidence="5">
    <location>
        <begin position="18"/>
        <end position="92"/>
    </location>
</feature>
<dbReference type="SUPFAM" id="SSF48452">
    <property type="entry name" value="TPR-like"/>
    <property type="match status" value="1"/>
</dbReference>
<comment type="catalytic activity">
    <reaction evidence="3">
        <text>[protein]-peptidylproline (omega=180) = [protein]-peptidylproline (omega=0)</text>
        <dbReference type="Rhea" id="RHEA:16237"/>
        <dbReference type="Rhea" id="RHEA-COMP:10747"/>
        <dbReference type="Rhea" id="RHEA-COMP:10748"/>
        <dbReference type="ChEBI" id="CHEBI:83833"/>
        <dbReference type="ChEBI" id="CHEBI:83834"/>
        <dbReference type="EC" id="5.2.1.8"/>
    </reaction>
</comment>
<dbReference type="SUPFAM" id="SSF54534">
    <property type="entry name" value="FKBP-like"/>
    <property type="match status" value="1"/>
</dbReference>
<feature type="region of interest" description="Disordered" evidence="4">
    <location>
        <begin position="755"/>
        <end position="805"/>
    </location>
</feature>
<feature type="compositionally biased region" description="Basic and acidic residues" evidence="4">
    <location>
        <begin position="761"/>
        <end position="805"/>
    </location>
</feature>
<comment type="caution">
    <text evidence="6">The sequence shown here is derived from an EMBL/GenBank/DDBJ whole genome shotgun (WGS) entry which is preliminary data.</text>
</comment>
<dbReference type="InterPro" id="IPR001179">
    <property type="entry name" value="PPIase_FKBP_dom"/>
</dbReference>
<evidence type="ECO:0000256" key="4">
    <source>
        <dbReference type="SAM" id="MobiDB-lite"/>
    </source>
</evidence>
<feature type="non-terminal residue" evidence="6">
    <location>
        <position position="805"/>
    </location>
</feature>
<evidence type="ECO:0000313" key="7">
    <source>
        <dbReference type="Proteomes" id="UP000626109"/>
    </source>
</evidence>
<evidence type="ECO:0000256" key="3">
    <source>
        <dbReference type="PROSITE-ProRule" id="PRU00277"/>
    </source>
</evidence>
<dbReference type="EC" id="5.2.1.8" evidence="3"/>
<dbReference type="InterPro" id="IPR011990">
    <property type="entry name" value="TPR-like_helical_dom_sf"/>
</dbReference>
<keyword evidence="1" id="KW-0677">Repeat</keyword>
<accession>A0A813JI69</accession>
<dbReference type="Proteomes" id="UP000626109">
    <property type="component" value="Unassembled WGS sequence"/>
</dbReference>
<dbReference type="AlphaFoldDB" id="A0A813JI69"/>
<reference evidence="6" key="1">
    <citation type="submission" date="2021-02" db="EMBL/GenBank/DDBJ databases">
        <authorList>
            <person name="Dougan E. K."/>
            <person name="Rhodes N."/>
            <person name="Thang M."/>
            <person name="Chan C."/>
        </authorList>
    </citation>
    <scope>NUCLEOTIDE SEQUENCE</scope>
</reference>
<feature type="non-terminal residue" evidence="6">
    <location>
        <position position="1"/>
    </location>
</feature>
<dbReference type="InterPro" id="IPR046357">
    <property type="entry name" value="PPIase_dom_sf"/>
</dbReference>
<keyword evidence="3" id="KW-0413">Isomerase</keyword>
<evidence type="ECO:0000256" key="1">
    <source>
        <dbReference type="ARBA" id="ARBA00022737"/>
    </source>
</evidence>
<sequence>AIVAPAPAGSIFKRPEEGDEVVVRCSGTWLDRASPFLPRPLLEDEGGLTRFTVGQGQVIRGLEVGILTMRLGETAKFRLSAEFSADPSSLPGSADLAGSRSFPEAGSTSRGQVLDLPGFRLAAAARLPGKAIVLVLEVSFVDWISRCDLFEDGSAIKSLLRRGDDKRKPVLGQVCLVSASLRLLVEALEHGIASSTLLGPAPVFAPGGERGPGQGLSWRLLDKVLLSMRRGEKAAVDCTEEVLLDGAPANLLSTDPFLSEKGSQHSSSRWLLELELQEFLETSDISFERDASVTMRSLRCRDSWPKCQDAGRCSLNAKSVTDSDGNVHVEDATLHFVLGSGEVCDELEAVAAAMQIGERAEVFCRHSVCEPKLGLEGKGLKFRFQVLGYEPGPWEQAKGDEAKLQALLARKEKGIEVLRAGRHRLAAYHFNRTHELLGYVDDFHGVQGGEDRKAKVAELKKACLLNRALCLLKDDRFKAVLKACDLVLDEEPRNMKALFRRAQAHLGLEDCFNALRDTRAVLQLEPGSSDARRLLAEVTSRQRALDISSKDLFVKMCDGLGRPQLRLLSCELQRAMFDATQAIWGSTGRLAAVLPEGLPLIAMALQFAAAVTCERLESKKSSTFRVFDARVFRFAGSFPSEGTGGDAAPAFAGAESLVAGELAQIFQLVKVKSEHMAEQERELHRSRCLVAEAVGASQAELCAMADGLLRDSQRELRKEASAMRRRLEELLQKAQDEFRKAVAWRREARAAKDSAAVEAEAQEKLQKRHQELQRRYSALSDRERAQRQEHLKERGSWEEEKRQLE</sequence>
<name>A0A813JI69_POLGL</name>
<keyword evidence="2" id="KW-0802">TPR repeat</keyword>
<dbReference type="InterPro" id="IPR050754">
    <property type="entry name" value="FKBP4/5/8-like"/>
</dbReference>
<evidence type="ECO:0000313" key="6">
    <source>
        <dbReference type="EMBL" id="CAE8677301.1"/>
    </source>
</evidence>
<feature type="region of interest" description="Disordered" evidence="4">
    <location>
        <begin position="85"/>
        <end position="110"/>
    </location>
</feature>
<proteinExistence type="predicted"/>
<protein>
    <recommendedName>
        <fullName evidence="3">peptidylprolyl isomerase</fullName>
        <ecNumber evidence="3">5.2.1.8</ecNumber>
    </recommendedName>
</protein>
<evidence type="ECO:0000256" key="2">
    <source>
        <dbReference type="ARBA" id="ARBA00022803"/>
    </source>
</evidence>
<dbReference type="Gene3D" id="3.10.50.40">
    <property type="match status" value="1"/>
</dbReference>
<keyword evidence="3" id="KW-0697">Rotamase</keyword>
<dbReference type="EMBL" id="CAJNNW010025450">
    <property type="protein sequence ID" value="CAE8677301.1"/>
    <property type="molecule type" value="Genomic_DNA"/>
</dbReference>
<gene>
    <name evidence="6" type="ORF">PGLA2088_LOCUS20258</name>
</gene>
<dbReference type="Gene3D" id="1.25.40.10">
    <property type="entry name" value="Tetratricopeptide repeat domain"/>
    <property type="match status" value="1"/>
</dbReference>
<dbReference type="PROSITE" id="PS50059">
    <property type="entry name" value="FKBP_PPIASE"/>
    <property type="match status" value="1"/>
</dbReference>
<dbReference type="Pfam" id="PF00254">
    <property type="entry name" value="FKBP_C"/>
    <property type="match status" value="1"/>
</dbReference>
<dbReference type="PANTHER" id="PTHR46512">
    <property type="entry name" value="PEPTIDYLPROLYL ISOMERASE"/>
    <property type="match status" value="1"/>
</dbReference>
<dbReference type="GO" id="GO:0003755">
    <property type="term" value="F:peptidyl-prolyl cis-trans isomerase activity"/>
    <property type="evidence" value="ECO:0007669"/>
    <property type="project" value="UniProtKB-KW"/>
</dbReference>
<organism evidence="6 7">
    <name type="scientific">Polarella glacialis</name>
    <name type="common">Dinoflagellate</name>
    <dbReference type="NCBI Taxonomy" id="89957"/>
    <lineage>
        <taxon>Eukaryota</taxon>
        <taxon>Sar</taxon>
        <taxon>Alveolata</taxon>
        <taxon>Dinophyceae</taxon>
        <taxon>Suessiales</taxon>
        <taxon>Suessiaceae</taxon>
        <taxon>Polarella</taxon>
    </lineage>
</organism>